<dbReference type="Gene3D" id="3.40.80.10">
    <property type="entry name" value="Peptidoglycan recognition protein-like"/>
    <property type="match status" value="1"/>
</dbReference>
<accession>A0A1W1VQC7</accession>
<dbReference type="InterPro" id="IPR036505">
    <property type="entry name" value="Amidase/PGRP_sf"/>
</dbReference>
<dbReference type="GO" id="GO:0008745">
    <property type="term" value="F:N-acetylmuramoyl-L-alanine amidase activity"/>
    <property type="evidence" value="ECO:0007669"/>
    <property type="project" value="InterPro"/>
</dbReference>
<evidence type="ECO:0000313" key="4">
    <source>
        <dbReference type="EMBL" id="SMB95291.1"/>
    </source>
</evidence>
<dbReference type="InterPro" id="IPR002502">
    <property type="entry name" value="Amidase_domain"/>
</dbReference>
<dbReference type="InterPro" id="IPR015510">
    <property type="entry name" value="PGRP"/>
</dbReference>
<evidence type="ECO:0000256" key="1">
    <source>
        <dbReference type="ARBA" id="ARBA00007553"/>
    </source>
</evidence>
<dbReference type="OrthoDB" id="9811296at2"/>
<feature type="domain" description="Peptidoglycan recognition protein family" evidence="3">
    <location>
        <begin position="1"/>
        <end position="114"/>
    </location>
</feature>
<evidence type="ECO:0000259" key="2">
    <source>
        <dbReference type="SMART" id="SM00644"/>
    </source>
</evidence>
<proteinExistence type="inferred from homology"/>
<dbReference type="GO" id="GO:0009253">
    <property type="term" value="P:peptidoglycan catabolic process"/>
    <property type="evidence" value="ECO:0007669"/>
    <property type="project" value="InterPro"/>
</dbReference>
<evidence type="ECO:0000313" key="5">
    <source>
        <dbReference type="Proteomes" id="UP000192731"/>
    </source>
</evidence>
<protein>
    <submittedName>
        <fullName evidence="4">N-acetylmuramoyl-L-alanine amidase</fullName>
    </submittedName>
</protein>
<dbReference type="STRING" id="656914.SAMN00017405_0369"/>
<dbReference type="RefSeq" id="WP_159446338.1">
    <property type="nucleotide sequence ID" value="NZ_FWWT01000022.1"/>
</dbReference>
<dbReference type="Pfam" id="PF01510">
    <property type="entry name" value="Amidase_2"/>
    <property type="match status" value="1"/>
</dbReference>
<gene>
    <name evidence="4" type="ORF">SAMN00017405_0369</name>
</gene>
<dbReference type="CDD" id="cd06583">
    <property type="entry name" value="PGRP"/>
    <property type="match status" value="1"/>
</dbReference>
<organism evidence="4 5">
    <name type="scientific">Desulfonispora thiosulfatigenes DSM 11270</name>
    <dbReference type="NCBI Taxonomy" id="656914"/>
    <lineage>
        <taxon>Bacteria</taxon>
        <taxon>Bacillati</taxon>
        <taxon>Bacillota</taxon>
        <taxon>Clostridia</taxon>
        <taxon>Eubacteriales</taxon>
        <taxon>Peptococcaceae</taxon>
        <taxon>Desulfonispora</taxon>
    </lineage>
</organism>
<dbReference type="GO" id="GO:0008270">
    <property type="term" value="F:zinc ion binding"/>
    <property type="evidence" value="ECO:0007669"/>
    <property type="project" value="InterPro"/>
</dbReference>
<reference evidence="4 5" key="1">
    <citation type="submission" date="2017-04" db="EMBL/GenBank/DDBJ databases">
        <authorList>
            <person name="Afonso C.L."/>
            <person name="Miller P.J."/>
            <person name="Scott M.A."/>
            <person name="Spackman E."/>
            <person name="Goraichik I."/>
            <person name="Dimitrov K.M."/>
            <person name="Suarez D.L."/>
            <person name="Swayne D.E."/>
        </authorList>
    </citation>
    <scope>NUCLEOTIDE SEQUENCE [LARGE SCALE GENOMIC DNA]</scope>
    <source>
        <strain evidence="4 5">DSM 11270</strain>
    </source>
</reference>
<dbReference type="InterPro" id="IPR006619">
    <property type="entry name" value="PGRP_domain_met/bac"/>
</dbReference>
<dbReference type="SUPFAM" id="SSF55846">
    <property type="entry name" value="N-acetylmuramoyl-L-alanine amidase-like"/>
    <property type="match status" value="1"/>
</dbReference>
<feature type="domain" description="N-acetylmuramoyl-L-alanine amidase" evidence="2">
    <location>
        <begin position="1"/>
        <end position="121"/>
    </location>
</feature>
<sequence>MNKPDKIILHHSATDGGTFESIKRYHMQTNGWRDIGYHYLIEQDGSLHKGRAENDTGAHCKEQRCNFTSLGICLVGNFDKYEPNQKQLDTLDKLLKDIFNRYGKLSIYTHNHFAGYKTCPGTRFPMDKVINRAHSNNTGVSEVAKSWQQQTGEKAIDSLAKKGLIANSKDWKGKDLLNENTPLWLFFEMMNRISGVR</sequence>
<dbReference type="PANTHER" id="PTHR11022">
    <property type="entry name" value="PEPTIDOGLYCAN RECOGNITION PROTEIN"/>
    <property type="match status" value="1"/>
</dbReference>
<dbReference type="EMBL" id="FWWT01000022">
    <property type="protein sequence ID" value="SMB95291.1"/>
    <property type="molecule type" value="Genomic_DNA"/>
</dbReference>
<dbReference type="SMART" id="SM00644">
    <property type="entry name" value="Ami_2"/>
    <property type="match status" value="1"/>
</dbReference>
<name>A0A1W1VQC7_DESTI</name>
<keyword evidence="5" id="KW-1185">Reference proteome</keyword>
<evidence type="ECO:0000259" key="3">
    <source>
        <dbReference type="SMART" id="SM00701"/>
    </source>
</evidence>
<comment type="similarity">
    <text evidence="1">Belongs to the N-acetylmuramoyl-L-alanine amidase 2 family.</text>
</comment>
<dbReference type="Proteomes" id="UP000192731">
    <property type="component" value="Unassembled WGS sequence"/>
</dbReference>
<dbReference type="PANTHER" id="PTHR11022:SF41">
    <property type="entry name" value="PEPTIDOGLYCAN-RECOGNITION PROTEIN LC-RELATED"/>
    <property type="match status" value="1"/>
</dbReference>
<dbReference type="SMART" id="SM00701">
    <property type="entry name" value="PGRP"/>
    <property type="match status" value="1"/>
</dbReference>
<dbReference type="AlphaFoldDB" id="A0A1W1VQC7"/>